<gene>
    <name evidence="1" type="ORF">EVAR_102408_1</name>
</gene>
<protein>
    <submittedName>
        <fullName evidence="1">Uncharacterized protein</fullName>
    </submittedName>
</protein>
<evidence type="ECO:0000313" key="1">
    <source>
        <dbReference type="EMBL" id="GBP80478.1"/>
    </source>
</evidence>
<accession>A0A4C1YWH5</accession>
<name>A0A4C1YWH5_EUMVA</name>
<organism evidence="1 2">
    <name type="scientific">Eumeta variegata</name>
    <name type="common">Bagworm moth</name>
    <name type="synonym">Eumeta japonica</name>
    <dbReference type="NCBI Taxonomy" id="151549"/>
    <lineage>
        <taxon>Eukaryota</taxon>
        <taxon>Metazoa</taxon>
        <taxon>Ecdysozoa</taxon>
        <taxon>Arthropoda</taxon>
        <taxon>Hexapoda</taxon>
        <taxon>Insecta</taxon>
        <taxon>Pterygota</taxon>
        <taxon>Neoptera</taxon>
        <taxon>Endopterygota</taxon>
        <taxon>Lepidoptera</taxon>
        <taxon>Glossata</taxon>
        <taxon>Ditrysia</taxon>
        <taxon>Tineoidea</taxon>
        <taxon>Psychidae</taxon>
        <taxon>Oiketicinae</taxon>
        <taxon>Eumeta</taxon>
    </lineage>
</organism>
<sequence>MMKEFIVDTDASHTGIGGVSPQIKDDRKHFHKYYSDRSSAYIQIMWPYNNCYCLRTQRIWLLSGWNSCKNMNLSRNIEEANLLGMQVDSLAGVPS</sequence>
<proteinExistence type="predicted"/>
<reference evidence="1 2" key="1">
    <citation type="journal article" date="2019" name="Commun. Biol.">
        <title>The bagworm genome reveals a unique fibroin gene that provides high tensile strength.</title>
        <authorList>
            <person name="Kono N."/>
            <person name="Nakamura H."/>
            <person name="Ohtoshi R."/>
            <person name="Tomita M."/>
            <person name="Numata K."/>
            <person name="Arakawa K."/>
        </authorList>
    </citation>
    <scope>NUCLEOTIDE SEQUENCE [LARGE SCALE GENOMIC DNA]</scope>
</reference>
<dbReference type="AlphaFoldDB" id="A0A4C1YWH5"/>
<evidence type="ECO:0000313" key="2">
    <source>
        <dbReference type="Proteomes" id="UP000299102"/>
    </source>
</evidence>
<keyword evidence="2" id="KW-1185">Reference proteome</keyword>
<dbReference type="Proteomes" id="UP000299102">
    <property type="component" value="Unassembled WGS sequence"/>
</dbReference>
<comment type="caution">
    <text evidence="1">The sequence shown here is derived from an EMBL/GenBank/DDBJ whole genome shotgun (WGS) entry which is preliminary data.</text>
</comment>
<dbReference type="EMBL" id="BGZK01001465">
    <property type="protein sequence ID" value="GBP80478.1"/>
    <property type="molecule type" value="Genomic_DNA"/>
</dbReference>